<feature type="compositionally biased region" description="Polar residues" evidence="1">
    <location>
        <begin position="1904"/>
        <end position="1919"/>
    </location>
</feature>
<feature type="region of interest" description="Disordered" evidence="1">
    <location>
        <begin position="957"/>
        <end position="982"/>
    </location>
</feature>
<feature type="compositionally biased region" description="Basic residues" evidence="1">
    <location>
        <begin position="1833"/>
        <end position="1851"/>
    </location>
</feature>
<feature type="compositionally biased region" description="Basic residues" evidence="1">
    <location>
        <begin position="1974"/>
        <end position="1987"/>
    </location>
</feature>
<feature type="region of interest" description="Disordered" evidence="1">
    <location>
        <begin position="540"/>
        <end position="594"/>
    </location>
</feature>
<feature type="compositionally biased region" description="Acidic residues" evidence="1">
    <location>
        <begin position="729"/>
        <end position="740"/>
    </location>
</feature>
<feature type="region of interest" description="Disordered" evidence="1">
    <location>
        <begin position="691"/>
        <end position="740"/>
    </location>
</feature>
<sequence>MLQPRKCLGTLFALAVLLEFVQGFEYASTVPRRRREDNKDVTTVLLVDAHGKNSLGRFLSVRPDVGLITSTARTFIQDGVTTEYATQVLGTTLDNGRLYAHLLTKTSRVLYDNDLQTKGYEQQPLKNDWKLDQNANKNFVRNTDFISPDPAQAVYVFPTSLPFVHESSTKPQPKLFVDQEILKEAQSNNARVIYDQQKYVVRPENHIVKINAQNDFTKENIIHHKDNPIDLGIKATKVRAWDNLPTFTVRNEFSPSGLSFIDLPDFDSNTERSKLTSPADRKAKLLFKAGLLKPNTVQMETVTYTGFADFTTTVANTVIVFTPHTSDAAKNTALVTKIAVEPTIRPTAVHRFPFPTRRATIKTPKEKSGGEPESTEPTVPTTSQQNPTFITTESKPTTTQKNMVKLEELFTPSGLNKLTINKEDRNGKINSPDEPLDLAAKMSVLANEQKQEGITPPADTTIYSENILQPSETQPVMLSTPSAEDIAKILASLQAQAKMATEPLNSKSETLLLEKNKSEVVPKISTGATTIFFEDDFSFEPTTTQSTTTTPSETVEKKETTTTEQPLIQTTSEKGTTTTEKYDEITTTEREPTTTPEITENEIDTNKAHLDCHDNSKIVPTTVYKTLTYLTTFYIPLEDSTSTSIKSNVVVSSDISLQTVSCHENSIQANDVVETTTDAAAEVTEPIELTTEDKLTTTTQDEEESDTTTSIGTTTPQEITTETRHVTESEPETTEATTDEGDEVELIFKTLYTTYTYLTTYFQDSTSSVASRIVVTTNVITSTLDPGNDATDPAMDALLENSDTSAYKSKTVTFDDLADIQPSAVGVISSTQQPINTDYLDTVNDHDESKIATPILDDKHLQTANGIKTLYTTYTYFTTIFVDGETEISSRTEVYTNYVTPSAVGDNPLDILATKLPNLEEDSVSDTTTDNSIESQLLLQNRLKSLKFTGANNYSSINRQKSANSNEYSIDVDQNDVNPSKTQNKDEYITLNRDKELENKKENENDILDLSEYETISTMVTDVRSSTSKGDQRIIENLEKRNVLVDDQVFSESNNDSEIIPSPTLLLQTSYTTFTYFTTMYHGTTSSDIASRLETVTNVVTTTLTPTQVLQTEDASLPVTYYTTFTYWTTFYKEGQTKVTSREETISNIVTPDFKSTEAPEAIIPLTTSTIEQTISPTATLDQTTSQTETAKSIIPSSVGEDELTTFFTTYTYYTTSYIGDETILNSRLETVTNVLNNTEDTHENQIGSDKGADKNSEVKSTGLLSTIVNTIENNGTTTVMSTDVFGTFIDGVYAKVLESTSSILLKNITPSATVDVNIKPTGIVSINQGKIVDADGVSTLFYTTQAVGKYIDDLYAQVIESTSSLTVNEERKAALPTDLPTAHRTGLVRRIEGSIIQNQTTTLYESKVLGTIIDGRYAQVIESTSSFILPTASASINEIVPTPTKILGNDATAIAIAPTPVVLEGSLSDSVSKTDENSTEETGEDEEDDDKGKSKGRLGFQPKKNTFTPAIRPFAPRQRPPFAPRRNKSGTTTAATITRSDFTPTVTAVPASKTNRFGGRRSSSGANQAIQPTASGGRRFSRPKTTTTNTGGRRNSASQIKPTATGFRRTGNSRTSSVSSNRSSSLFGGNSRFRIRPTAAGGLSRSPSSKIVTETPPDGIENDLTTAVTDNPTDSSGEASDTTLPLQSTTEQSRRGNNPLLRFKRPPIARANPVSRTTTSKSTTKSGFKANKGSTTTAKPKTTFARPNSALNRPRAGGLFPRRNLFTTTTTPAPEDEAEEEGDEDLEEEGEDGDEEEDTDYESSLLNTQTETAPTTPTSKGGRAYNGVQIRPFRKRAKRQAIYSRFRRPTGRTTAAPSSEVQPLEEPTSSKPSLFRNRYQANKYKAGTTSAPPSTTNAPPQRQRISPTKPSSGRTQFTLREKDTSLNRKTNFKARNSISRRTTTSAPRSNSRLRSGFLTESSVNRKTTASSRKGSRTRGSTRRPNNRRGYQNDQQIDDNFVIPKFDGTVTVTYQIPIETTISLINGKVTEYQNIVSAKQSTQVLNPKQYSTSVNPFGKEIKVLLSENTAVGNNGATLVTQFVLNETPTTSVTFTPTTIGGRKTSFSHVVPSTVYQVEEVVNTIQPALAAQAPLANILLSQLLLGGALPQNPLLGLPNNPGVPAVSATPTTEYKTRTSTRVTTVTSTIETILPLTFRGKEILTTIFDSTSQVITAIDYFTDTVVVTPTLPVFGQAPQLNTLILPLLQQQLQQQQQANQLLQNQALLSQTPAGVFNLNEAQQVLIEDANQDLDLPVEEEEPLQNEAVEVTSRAPKRSKKNKNKSSPSRVKPPKETSVITLYVSGRTPGDFTTVLSTVTVGEENRRKRETSYIPVRPSKSFDDKLISTVEPFDQFVQPATKEVNIEESDATTKETESLESIIGDVPKHFRTKTPSHLLHKASKATKKYTLKYVKASDNKDFKKVKSDGDFLA</sequence>
<keyword evidence="2" id="KW-0732">Signal</keyword>
<keyword evidence="4" id="KW-1185">Reference proteome</keyword>
<feature type="compositionally biased region" description="Low complexity" evidence="1">
    <location>
        <begin position="540"/>
        <end position="553"/>
    </location>
</feature>
<dbReference type="KEGG" id="soy:115874374"/>
<evidence type="ECO:0000259" key="3">
    <source>
        <dbReference type="Pfam" id="PF15950"/>
    </source>
</evidence>
<evidence type="ECO:0000313" key="5">
    <source>
        <dbReference type="RefSeq" id="XP_030745380.1"/>
    </source>
</evidence>
<feature type="compositionally biased region" description="Low complexity" evidence="1">
    <location>
        <begin position="1609"/>
        <end position="1633"/>
    </location>
</feature>
<feature type="compositionally biased region" description="Polar residues" evidence="1">
    <location>
        <begin position="1530"/>
        <end position="1540"/>
    </location>
</feature>
<feature type="compositionally biased region" description="Low complexity" evidence="1">
    <location>
        <begin position="707"/>
        <end position="720"/>
    </location>
</feature>
<evidence type="ECO:0000256" key="1">
    <source>
        <dbReference type="SAM" id="MobiDB-lite"/>
    </source>
</evidence>
<accession>A0A6J2X319</accession>
<dbReference type="GeneID" id="115874374"/>
<organism evidence="4 5">
    <name type="scientific">Sitophilus oryzae</name>
    <name type="common">Rice weevil</name>
    <name type="synonym">Curculio oryzae</name>
    <dbReference type="NCBI Taxonomy" id="7048"/>
    <lineage>
        <taxon>Eukaryota</taxon>
        <taxon>Metazoa</taxon>
        <taxon>Ecdysozoa</taxon>
        <taxon>Arthropoda</taxon>
        <taxon>Hexapoda</taxon>
        <taxon>Insecta</taxon>
        <taxon>Pterygota</taxon>
        <taxon>Neoptera</taxon>
        <taxon>Endopterygota</taxon>
        <taxon>Coleoptera</taxon>
        <taxon>Polyphaga</taxon>
        <taxon>Cucujiformia</taxon>
        <taxon>Curculionidae</taxon>
        <taxon>Dryophthorinae</taxon>
        <taxon>Sitophilus</taxon>
    </lineage>
</organism>
<dbReference type="InterPro" id="IPR031866">
    <property type="entry name" value="DUF4758"/>
</dbReference>
<evidence type="ECO:0000313" key="4">
    <source>
        <dbReference type="Proteomes" id="UP000504635"/>
    </source>
</evidence>
<feature type="compositionally biased region" description="Low complexity" evidence="1">
    <location>
        <begin position="1586"/>
        <end position="1596"/>
    </location>
</feature>
<feature type="region of interest" description="Disordered" evidence="1">
    <location>
        <begin position="2297"/>
        <end position="2335"/>
    </location>
</feature>
<feature type="signal peptide" evidence="2">
    <location>
        <begin position="1"/>
        <end position="23"/>
    </location>
</feature>
<feature type="domain" description="DUF4758" evidence="3">
    <location>
        <begin position="1382"/>
        <end position="1427"/>
    </location>
</feature>
<feature type="compositionally biased region" description="Polar residues" evidence="1">
    <location>
        <begin position="1852"/>
        <end position="1873"/>
    </location>
</feature>
<feature type="compositionally biased region" description="Low complexity" evidence="1">
    <location>
        <begin position="371"/>
        <end position="383"/>
    </location>
</feature>
<gene>
    <name evidence="5" type="primary">LOC115874374</name>
</gene>
<feature type="chain" id="PRO_5026891211" evidence="2">
    <location>
        <begin position="24"/>
        <end position="2470"/>
    </location>
</feature>
<dbReference type="InParanoid" id="A0A6J2X319"/>
<evidence type="ECO:0000256" key="2">
    <source>
        <dbReference type="SAM" id="SignalP"/>
    </source>
</evidence>
<proteinExistence type="predicted"/>
<dbReference type="Pfam" id="PF15950">
    <property type="entry name" value="DUF4758"/>
    <property type="match status" value="7"/>
</dbReference>
<dbReference type="PANTHER" id="PTHR39072">
    <property type="entry name" value="RE48511P"/>
    <property type="match status" value="1"/>
</dbReference>
<reference evidence="5" key="1">
    <citation type="submission" date="2025-08" db="UniProtKB">
        <authorList>
            <consortium name="RefSeq"/>
        </authorList>
    </citation>
    <scope>IDENTIFICATION</scope>
    <source>
        <tissue evidence="5">Gonads</tissue>
    </source>
</reference>
<feature type="region of interest" description="Disordered" evidence="1">
    <location>
        <begin position="1467"/>
        <end position="1540"/>
    </location>
</feature>
<feature type="compositionally biased region" description="Low complexity" evidence="1">
    <location>
        <begin position="562"/>
        <end position="579"/>
    </location>
</feature>
<feature type="compositionally biased region" description="Low complexity" evidence="1">
    <location>
        <begin position="1718"/>
        <end position="1727"/>
    </location>
</feature>
<name>A0A6J2X319_SITOR</name>
<feature type="domain" description="DUF4758" evidence="3">
    <location>
        <begin position="1251"/>
        <end position="1303"/>
    </location>
</feature>
<feature type="compositionally biased region" description="Polar residues" evidence="1">
    <location>
        <begin position="1664"/>
        <end position="1692"/>
    </location>
</feature>
<dbReference type="RefSeq" id="XP_030745380.1">
    <property type="nucleotide sequence ID" value="XM_030889520.1"/>
</dbReference>
<feature type="compositionally biased region" description="Polar residues" evidence="1">
    <location>
        <begin position="1562"/>
        <end position="1575"/>
    </location>
</feature>
<feature type="domain" description="DUF4758" evidence="3">
    <location>
        <begin position="1118"/>
        <end position="1179"/>
    </location>
</feature>
<feature type="compositionally biased region" description="Basic and acidic residues" evidence="1">
    <location>
        <begin position="580"/>
        <end position="592"/>
    </location>
</feature>
<feature type="compositionally biased region" description="Acidic residues" evidence="1">
    <location>
        <begin position="1478"/>
        <end position="1490"/>
    </location>
</feature>
<feature type="compositionally biased region" description="Acidic residues" evidence="1">
    <location>
        <begin position="1775"/>
        <end position="1802"/>
    </location>
</feature>
<feature type="domain" description="DUF4758" evidence="3">
    <location>
        <begin position="869"/>
        <end position="938"/>
    </location>
</feature>
<feature type="compositionally biased region" description="Polar residues" evidence="1">
    <location>
        <begin position="384"/>
        <end position="398"/>
    </location>
</feature>
<feature type="compositionally biased region" description="Polar residues" evidence="1">
    <location>
        <begin position="957"/>
        <end position="968"/>
    </location>
</feature>
<feature type="compositionally biased region" description="Low complexity" evidence="1">
    <location>
        <begin position="1809"/>
        <end position="1819"/>
    </location>
</feature>
<feature type="domain" description="DUF4758" evidence="3">
    <location>
        <begin position="1204"/>
        <end position="1242"/>
    </location>
</feature>
<feature type="domain" description="DUF4758" evidence="3">
    <location>
        <begin position="1311"/>
        <end position="1365"/>
    </location>
</feature>
<dbReference type="OrthoDB" id="10040649at2759"/>
<dbReference type="Proteomes" id="UP000504635">
    <property type="component" value="Unplaced"/>
</dbReference>
<feature type="region of interest" description="Disordered" evidence="1">
    <location>
        <begin position="359"/>
        <end position="398"/>
    </location>
</feature>
<feature type="compositionally biased region" description="Polar residues" evidence="1">
    <location>
        <begin position="1733"/>
        <end position="1752"/>
    </location>
</feature>
<feature type="compositionally biased region" description="Basic residues" evidence="1">
    <location>
        <begin position="2312"/>
        <end position="2321"/>
    </location>
</feature>
<feature type="region of interest" description="Disordered" evidence="1">
    <location>
        <begin position="1553"/>
        <end position="1997"/>
    </location>
</feature>
<feature type="compositionally biased region" description="Low complexity" evidence="1">
    <location>
        <begin position="1889"/>
        <end position="1901"/>
    </location>
</feature>
<dbReference type="PANTHER" id="PTHR39072:SF2">
    <property type="match status" value="1"/>
</dbReference>
<feature type="compositionally biased region" description="Polar residues" evidence="1">
    <location>
        <begin position="1928"/>
        <end position="1965"/>
    </location>
</feature>
<protein>
    <submittedName>
        <fullName evidence="5">Uncharacterized protein LOC115874374</fullName>
    </submittedName>
</protein>
<feature type="domain" description="DUF4758" evidence="3">
    <location>
        <begin position="1068"/>
        <end position="1115"/>
    </location>
</feature>